<keyword evidence="5" id="KW-1185">Reference proteome</keyword>
<dbReference type="InterPro" id="IPR036388">
    <property type="entry name" value="WH-like_DNA-bd_sf"/>
</dbReference>
<comment type="caution">
    <text evidence="4">The sequence shown here is derived from an EMBL/GenBank/DDBJ whole genome shotgun (WGS) entry which is preliminary data.</text>
</comment>
<dbReference type="SUPFAM" id="SSF46894">
    <property type="entry name" value="C-terminal effector domain of the bipartite response regulators"/>
    <property type="match status" value="1"/>
</dbReference>
<evidence type="ECO:0000313" key="5">
    <source>
        <dbReference type="Proteomes" id="UP001144036"/>
    </source>
</evidence>
<proteinExistence type="predicted"/>
<dbReference type="PANTHER" id="PTHR35807:SF1">
    <property type="entry name" value="TRANSCRIPTIONAL REGULATOR REDD"/>
    <property type="match status" value="1"/>
</dbReference>
<dbReference type="PROSITE" id="PS51755">
    <property type="entry name" value="OMPR_PHOB"/>
    <property type="match status" value="1"/>
</dbReference>
<dbReference type="EMBL" id="JAPNNL010000055">
    <property type="protein sequence ID" value="MDA0634969.1"/>
    <property type="molecule type" value="Genomic_DNA"/>
</dbReference>
<protein>
    <submittedName>
        <fullName evidence="4">Helix-turn-helix domain-containing protein</fullName>
    </submittedName>
</protein>
<evidence type="ECO:0000256" key="1">
    <source>
        <dbReference type="ARBA" id="ARBA00023125"/>
    </source>
</evidence>
<evidence type="ECO:0000259" key="3">
    <source>
        <dbReference type="PROSITE" id="PS51755"/>
    </source>
</evidence>
<reference evidence="4" key="1">
    <citation type="submission" date="2022-11" db="EMBL/GenBank/DDBJ databases">
        <title>Nonomuraea corallina sp. nov., a new species of the genus Nonomuraea isolated from sea side sediment in Thai sea.</title>
        <authorList>
            <person name="Ngamcharungchit C."/>
            <person name="Matsumoto A."/>
            <person name="Suriyachadkun C."/>
            <person name="Panbangred W."/>
            <person name="Inahashi Y."/>
            <person name="Intra B."/>
        </authorList>
    </citation>
    <scope>NUCLEOTIDE SEQUENCE</scope>
    <source>
        <strain evidence="4">MCN248</strain>
    </source>
</reference>
<dbReference type="RefSeq" id="WP_270155802.1">
    <property type="nucleotide sequence ID" value="NZ_JAPNNL010000055.1"/>
</dbReference>
<organism evidence="4 5">
    <name type="scientific">Nonomuraea corallina</name>
    <dbReference type="NCBI Taxonomy" id="2989783"/>
    <lineage>
        <taxon>Bacteria</taxon>
        <taxon>Bacillati</taxon>
        <taxon>Actinomycetota</taxon>
        <taxon>Actinomycetes</taxon>
        <taxon>Streptosporangiales</taxon>
        <taxon>Streptosporangiaceae</taxon>
        <taxon>Nonomuraea</taxon>
    </lineage>
</organism>
<dbReference type="Proteomes" id="UP001144036">
    <property type="component" value="Unassembled WGS sequence"/>
</dbReference>
<dbReference type="InterPro" id="IPR016032">
    <property type="entry name" value="Sig_transdc_resp-reg_C-effctor"/>
</dbReference>
<dbReference type="InterPro" id="IPR001867">
    <property type="entry name" value="OmpR/PhoB-type_DNA-bd"/>
</dbReference>
<dbReference type="SMART" id="SM00862">
    <property type="entry name" value="Trans_reg_C"/>
    <property type="match status" value="1"/>
</dbReference>
<feature type="DNA-binding region" description="OmpR/PhoB-type" evidence="2">
    <location>
        <begin position="2"/>
        <end position="101"/>
    </location>
</feature>
<dbReference type="PANTHER" id="PTHR35807">
    <property type="entry name" value="TRANSCRIPTIONAL REGULATOR REDD-RELATED"/>
    <property type="match status" value="1"/>
</dbReference>
<gene>
    <name evidence="4" type="ORF">OUY22_16225</name>
</gene>
<sequence length="101" mass="10788">MDRVRADTDVSFAILGPLEARRDGEPVEIAGQRLRTLLGLLVLDAGRTVPVDRLISGIWDDRVPSGVGNALQALVSRLRAALGKNSASRLVVAEPAGYRLS</sequence>
<feature type="domain" description="OmpR/PhoB-type" evidence="3">
    <location>
        <begin position="2"/>
        <end position="101"/>
    </location>
</feature>
<dbReference type="Gene3D" id="1.10.10.10">
    <property type="entry name" value="Winged helix-like DNA-binding domain superfamily/Winged helix DNA-binding domain"/>
    <property type="match status" value="1"/>
</dbReference>
<accession>A0ABT4SCQ6</accession>
<name>A0ABT4SCQ6_9ACTN</name>
<dbReference type="Pfam" id="PF00486">
    <property type="entry name" value="Trans_reg_C"/>
    <property type="match status" value="1"/>
</dbReference>
<keyword evidence="1 2" id="KW-0238">DNA-binding</keyword>
<feature type="non-terminal residue" evidence="4">
    <location>
        <position position="101"/>
    </location>
</feature>
<evidence type="ECO:0000256" key="2">
    <source>
        <dbReference type="PROSITE-ProRule" id="PRU01091"/>
    </source>
</evidence>
<dbReference type="InterPro" id="IPR051677">
    <property type="entry name" value="AfsR-DnrI-RedD_regulator"/>
</dbReference>
<evidence type="ECO:0000313" key="4">
    <source>
        <dbReference type="EMBL" id="MDA0634969.1"/>
    </source>
</evidence>